<protein>
    <submittedName>
        <fullName evidence="6">AAA domain-containing protein</fullName>
    </submittedName>
</protein>
<dbReference type="Pfam" id="PF13087">
    <property type="entry name" value="AAA_12"/>
    <property type="match status" value="1"/>
</dbReference>
<organism evidence="6 7">
    <name type="scientific">Roseateles aquae</name>
    <dbReference type="NCBI Taxonomy" id="3077235"/>
    <lineage>
        <taxon>Bacteria</taxon>
        <taxon>Pseudomonadati</taxon>
        <taxon>Pseudomonadota</taxon>
        <taxon>Betaproteobacteria</taxon>
        <taxon>Burkholderiales</taxon>
        <taxon>Sphaerotilaceae</taxon>
        <taxon>Roseateles</taxon>
    </lineage>
</organism>
<dbReference type="Pfam" id="PF13245">
    <property type="entry name" value="AAA_19"/>
    <property type="match status" value="1"/>
</dbReference>
<dbReference type="Proteomes" id="UP001246372">
    <property type="component" value="Unassembled WGS sequence"/>
</dbReference>
<dbReference type="InterPro" id="IPR047187">
    <property type="entry name" value="SF1_C_Upf1"/>
</dbReference>
<dbReference type="InterPro" id="IPR003593">
    <property type="entry name" value="AAA+_ATPase"/>
</dbReference>
<evidence type="ECO:0000256" key="3">
    <source>
        <dbReference type="ARBA" id="ARBA00022806"/>
    </source>
</evidence>
<feature type="domain" description="AAA+ ATPase" evidence="5">
    <location>
        <begin position="169"/>
        <end position="534"/>
    </location>
</feature>
<gene>
    <name evidence="6" type="ORF">RQP53_09495</name>
</gene>
<dbReference type="InterPro" id="IPR041679">
    <property type="entry name" value="DNA2/NAM7-like_C"/>
</dbReference>
<dbReference type="InterPro" id="IPR027417">
    <property type="entry name" value="P-loop_NTPase"/>
</dbReference>
<name>A0ABU3PA91_9BURK</name>
<sequence length="674" mass="73766">MSLTELRAAVEAELAATPEYYDFKVLRREREGELWRVTLHSDYVFAQGQRPGQGAQALLDDSLDGASAWWGAPERGGAQVLAVLVEQDQLLLEQASSAPPGPDQLIRLYPPRFLQPLADAAWDTPWAERALALRPALSRAEPLPGAPPLSGAPFRWLRAGQRQALGLVGQRCAYLWGPPGTGKTTTLGVLLAEYLEQRPQARVLLIASTHTAVDLATLAVDKALEKGRREAFRATVQRLGSRFDAQAYAGREHLIPRGDAALITQLARHEAQRPSASDAQRLQAWRERLRQLREASRASALQVLRQARLVSMTAARACFTLKTLRELSAEADEPFFDLLVIDEASQLSLAQALLLMPLARAWLFAGDPEQLAPVQRSEDALARRWLGRSAFADMPRGAAPSVVMLDEQSRMAPAICELVSEVFYEGRLRVADEALQSASWAQARARALGDIDAHTPLQIMPVQRDGGWVAEARGPLRRESAEAIATLLRAALDSGQWQAGEIIVLTPFRAQRALIRRCLAEQGIDDSLRVSTVHKAQGSEAALVLFDPVDGRQPFLQNEAARRLINVAWSRAQAKLLVFLSAGDVACPWLAPLLARQRLAGDARPVLPLQQLAAAKDFPANAMGQRVAAGRHIGEVCRVSPDGRQLWLLNERSGATQLIDAEFWRARAASGTVA</sequence>
<reference evidence="6" key="1">
    <citation type="submission" date="2023-09" db="EMBL/GenBank/DDBJ databases">
        <title>Paucibacter sp. APW11 Genome sequencing and assembly.</title>
        <authorList>
            <person name="Kim I."/>
        </authorList>
    </citation>
    <scope>NUCLEOTIDE SEQUENCE</scope>
    <source>
        <strain evidence="6">APW11</strain>
    </source>
</reference>
<evidence type="ECO:0000313" key="7">
    <source>
        <dbReference type="Proteomes" id="UP001246372"/>
    </source>
</evidence>
<evidence type="ECO:0000256" key="1">
    <source>
        <dbReference type="ARBA" id="ARBA00022741"/>
    </source>
</evidence>
<dbReference type="CDD" id="cd18808">
    <property type="entry name" value="SF1_C_Upf1"/>
    <property type="match status" value="1"/>
</dbReference>
<keyword evidence="4" id="KW-0067">ATP-binding</keyword>
<dbReference type="Gene3D" id="3.40.50.300">
    <property type="entry name" value="P-loop containing nucleotide triphosphate hydrolases"/>
    <property type="match status" value="2"/>
</dbReference>
<evidence type="ECO:0000256" key="4">
    <source>
        <dbReference type="ARBA" id="ARBA00022840"/>
    </source>
</evidence>
<dbReference type="InterPro" id="IPR050534">
    <property type="entry name" value="Coronavir_polyprotein_1ab"/>
</dbReference>
<evidence type="ECO:0000256" key="2">
    <source>
        <dbReference type="ARBA" id="ARBA00022801"/>
    </source>
</evidence>
<evidence type="ECO:0000313" key="6">
    <source>
        <dbReference type="EMBL" id="MDT8999499.1"/>
    </source>
</evidence>
<keyword evidence="1" id="KW-0547">Nucleotide-binding</keyword>
<keyword evidence="3" id="KW-0347">Helicase</keyword>
<evidence type="ECO:0000259" key="5">
    <source>
        <dbReference type="SMART" id="SM00382"/>
    </source>
</evidence>
<proteinExistence type="predicted"/>
<comment type="caution">
    <text evidence="6">The sequence shown here is derived from an EMBL/GenBank/DDBJ whole genome shotgun (WGS) entry which is preliminary data.</text>
</comment>
<accession>A0ABU3PA91</accession>
<keyword evidence="7" id="KW-1185">Reference proteome</keyword>
<dbReference type="RefSeq" id="WP_315650061.1">
    <property type="nucleotide sequence ID" value="NZ_JAVXZY010000003.1"/>
</dbReference>
<dbReference type="EMBL" id="JAVXZY010000003">
    <property type="protein sequence ID" value="MDT8999499.1"/>
    <property type="molecule type" value="Genomic_DNA"/>
</dbReference>
<dbReference type="SUPFAM" id="SSF52540">
    <property type="entry name" value="P-loop containing nucleoside triphosphate hydrolases"/>
    <property type="match status" value="1"/>
</dbReference>
<dbReference type="PANTHER" id="PTHR43788">
    <property type="entry name" value="DNA2/NAM7 HELICASE FAMILY MEMBER"/>
    <property type="match status" value="1"/>
</dbReference>
<dbReference type="PANTHER" id="PTHR43788:SF8">
    <property type="entry name" value="DNA-BINDING PROTEIN SMUBP-2"/>
    <property type="match status" value="1"/>
</dbReference>
<keyword evidence="2" id="KW-0378">Hydrolase</keyword>
<dbReference type="SMART" id="SM00382">
    <property type="entry name" value="AAA"/>
    <property type="match status" value="1"/>
</dbReference>